<dbReference type="AlphaFoldDB" id="G2QAY5"/>
<feature type="region of interest" description="Disordered" evidence="1">
    <location>
        <begin position="283"/>
        <end position="353"/>
    </location>
</feature>
<dbReference type="RefSeq" id="XP_003662022.1">
    <property type="nucleotide sequence ID" value="XM_003661974.1"/>
</dbReference>
<dbReference type="eggNOG" id="ENOG502RJYI">
    <property type="taxonomic scope" value="Eukaryota"/>
</dbReference>
<proteinExistence type="predicted"/>
<organism evidence="2 3">
    <name type="scientific">Thermothelomyces thermophilus (strain ATCC 42464 / BCRC 31852 / DSM 1799)</name>
    <name type="common">Sporotrichum thermophile</name>
    <dbReference type="NCBI Taxonomy" id="573729"/>
    <lineage>
        <taxon>Eukaryota</taxon>
        <taxon>Fungi</taxon>
        <taxon>Dikarya</taxon>
        <taxon>Ascomycota</taxon>
        <taxon>Pezizomycotina</taxon>
        <taxon>Sordariomycetes</taxon>
        <taxon>Sordariomycetidae</taxon>
        <taxon>Sordariales</taxon>
        <taxon>Chaetomiaceae</taxon>
        <taxon>Thermothelomyces</taxon>
    </lineage>
</organism>
<feature type="compositionally biased region" description="Polar residues" evidence="1">
    <location>
        <begin position="80"/>
        <end position="89"/>
    </location>
</feature>
<reference evidence="2 3" key="1">
    <citation type="journal article" date="2011" name="Nat. Biotechnol.">
        <title>Comparative genomic analysis of the thermophilic biomass-degrading fungi Myceliophthora thermophila and Thielavia terrestris.</title>
        <authorList>
            <person name="Berka R.M."/>
            <person name="Grigoriev I.V."/>
            <person name="Otillar R."/>
            <person name="Salamov A."/>
            <person name="Grimwood J."/>
            <person name="Reid I."/>
            <person name="Ishmael N."/>
            <person name="John T."/>
            <person name="Darmond C."/>
            <person name="Moisan M.-C."/>
            <person name="Henrissat B."/>
            <person name="Coutinho P.M."/>
            <person name="Lombard V."/>
            <person name="Natvig D.O."/>
            <person name="Lindquist E."/>
            <person name="Schmutz J."/>
            <person name="Lucas S."/>
            <person name="Harris P."/>
            <person name="Powlowski J."/>
            <person name="Bellemare A."/>
            <person name="Taylor D."/>
            <person name="Butler G."/>
            <person name="de Vries R.P."/>
            <person name="Allijn I.E."/>
            <person name="van den Brink J."/>
            <person name="Ushinsky S."/>
            <person name="Storms R."/>
            <person name="Powell A.J."/>
            <person name="Paulsen I.T."/>
            <person name="Elbourne L.D.H."/>
            <person name="Baker S.E."/>
            <person name="Magnuson J."/>
            <person name="LaBoissiere S."/>
            <person name="Clutterbuck A.J."/>
            <person name="Martinez D."/>
            <person name="Wogulis M."/>
            <person name="de Leon A.L."/>
            <person name="Rey M.W."/>
            <person name="Tsang A."/>
        </authorList>
    </citation>
    <scope>NUCLEOTIDE SEQUENCE [LARGE SCALE GENOMIC DNA]</scope>
    <source>
        <strain evidence="3">ATCC 42464 / BCRC 31852 / DSM 1799</strain>
    </source>
</reference>
<feature type="region of interest" description="Disordered" evidence="1">
    <location>
        <begin position="15"/>
        <end position="122"/>
    </location>
</feature>
<name>G2QAY5_THET4</name>
<accession>G2QAY5</accession>
<dbReference type="OMA" id="PARESIY"/>
<dbReference type="EMBL" id="CP003003">
    <property type="protein sequence ID" value="AEO56777.1"/>
    <property type="molecule type" value="Genomic_DNA"/>
</dbReference>
<evidence type="ECO:0000313" key="3">
    <source>
        <dbReference type="Proteomes" id="UP000007322"/>
    </source>
</evidence>
<evidence type="ECO:0000313" key="2">
    <source>
        <dbReference type="EMBL" id="AEO56777.1"/>
    </source>
</evidence>
<dbReference type="GeneID" id="11510827"/>
<feature type="compositionally biased region" description="Basic and acidic residues" evidence="1">
    <location>
        <begin position="15"/>
        <end position="34"/>
    </location>
</feature>
<feature type="compositionally biased region" description="Polar residues" evidence="1">
    <location>
        <begin position="36"/>
        <end position="47"/>
    </location>
</feature>
<evidence type="ECO:0000256" key="1">
    <source>
        <dbReference type="SAM" id="MobiDB-lite"/>
    </source>
</evidence>
<dbReference type="InParanoid" id="G2QAY5"/>
<gene>
    <name evidence="2" type="ORF">MYCTH_100400</name>
</gene>
<dbReference type="VEuPathDB" id="FungiDB:MYCTH_100400"/>
<keyword evidence="3" id="KW-1185">Reference proteome</keyword>
<feature type="region of interest" description="Disordered" evidence="1">
    <location>
        <begin position="218"/>
        <end position="244"/>
    </location>
</feature>
<dbReference type="HOGENOM" id="CLU_652115_0_0_1"/>
<feature type="region of interest" description="Disordered" evidence="1">
    <location>
        <begin position="134"/>
        <end position="165"/>
    </location>
</feature>
<protein>
    <submittedName>
        <fullName evidence="2">Uncharacterized protein</fullName>
    </submittedName>
</protein>
<dbReference type="Proteomes" id="UP000007322">
    <property type="component" value="Chromosome 2"/>
</dbReference>
<dbReference type="OrthoDB" id="3902588at2759"/>
<dbReference type="KEGG" id="mtm:MYCTH_100400"/>
<sequence>MFEVDWKDYDCERVGERRARKEIEREQKRKEGAKSGHQTDSTTSSRALGSKDQRHRNFFGSIGRSKTVIPSRSHKRESVTPEQQATKANGQLRGGSKRFSGSSMASSILRKGNAPARSVNNKLQNVEPSAILKGASNIAEPTSPDTPDRWMTQLTIPTPESRDDGSMAEAAGAIEVVQLLDRKGATVNEVAGAAYRHDKASYSSSYPETGVATNIAATPRTPKTPITPSLLRPKAHAPSPLENNNSASRLISNWFTALYAPNRPQTEPITNETNRRETVLSPPNVAHQMPQTPTRRSAKRTGVYRAPNPSPIRFSAENPNSWRAFGEWDRVGSSTAAQGPAPAGDGEGRPQDEEILRLMADDLRSIHFHEEEAVPEERTV</sequence>